<name>A0A8B8F226_9HEMI</name>
<reference evidence="4" key="1">
    <citation type="submission" date="2025-08" db="UniProtKB">
        <authorList>
            <consortium name="RefSeq"/>
        </authorList>
    </citation>
    <scope>IDENTIFICATION</scope>
    <source>
        <tissue evidence="4">Whole body</tissue>
    </source>
</reference>
<gene>
    <name evidence="4" type="primary">LOC112679225</name>
</gene>
<dbReference type="AlphaFoldDB" id="A0A8B8F226"/>
<dbReference type="GeneID" id="112679225"/>
<feature type="compositionally biased region" description="Basic residues" evidence="2">
    <location>
        <begin position="608"/>
        <end position="621"/>
    </location>
</feature>
<evidence type="ECO:0000256" key="1">
    <source>
        <dbReference type="SAM" id="Coils"/>
    </source>
</evidence>
<sequence>MEYERVKMMNDERWTNARKCEIMKTFTDLLVVQDNNHQEGLDVIVDEEKQYLQDLKSKVKKNRLLMNEGMNDFKDKMLSKTNRILLERYRHTHPDEIKSSMKRSINQTKNEANILITQINQKKNEIRELNNAYEFRHKDTISYGNFKKIMRNVTNIDDRIRLAKFKKTKMEKMVDRAQQNLNKFDSLLEQLHNDKKEMATNIMKQTKIVVQLKMETNKYTQQLKNEILASQKQRIKQVGKIEQLNFMSDSMDRSRKMLMVERPPTEFELAFQSSLPWSTEDSTPDSKINNMVSNLSDENNDWYNKISTLGVNYLIDKDEQNKKLTMLENENNISTNKYKFPADIKDYILYYNDISQNNDDVALNYLRKNLKFNTIEDLIHFIERTKHDLFKLNAFKSIRTTLWKLIIKENDHLQEATENCKLMTNKDTEFFKQEKYLNHIIDGQRKKISELEESKCYYIKRFNDICFHMDNLRSILQSVNFSDSNIKSEHNIQKKKFEIPDIKLTELIEEADTLISEIDMKVRRCTAMFFTNYTAEQINIARAVYIYKVQEHIQENVLREQMQLKKKKLKNAKEIPMPPKVILSREETKKRADRVLKFMAEKDTDKSKNKRKPISFRTKKS</sequence>
<dbReference type="OrthoDB" id="6604140at2759"/>
<dbReference type="Proteomes" id="UP000694846">
    <property type="component" value="Unplaced"/>
</dbReference>
<evidence type="ECO:0000313" key="4">
    <source>
        <dbReference type="RefSeq" id="XP_025404728.1"/>
    </source>
</evidence>
<feature type="region of interest" description="Disordered" evidence="2">
    <location>
        <begin position="599"/>
        <end position="621"/>
    </location>
</feature>
<feature type="coiled-coil region" evidence="1">
    <location>
        <begin position="105"/>
        <end position="132"/>
    </location>
</feature>
<evidence type="ECO:0000313" key="3">
    <source>
        <dbReference type="Proteomes" id="UP000694846"/>
    </source>
</evidence>
<organism evidence="3 4">
    <name type="scientific">Sipha flava</name>
    <name type="common">yellow sugarcane aphid</name>
    <dbReference type="NCBI Taxonomy" id="143950"/>
    <lineage>
        <taxon>Eukaryota</taxon>
        <taxon>Metazoa</taxon>
        <taxon>Ecdysozoa</taxon>
        <taxon>Arthropoda</taxon>
        <taxon>Hexapoda</taxon>
        <taxon>Insecta</taxon>
        <taxon>Pterygota</taxon>
        <taxon>Neoptera</taxon>
        <taxon>Paraneoptera</taxon>
        <taxon>Hemiptera</taxon>
        <taxon>Sternorrhyncha</taxon>
        <taxon>Aphidomorpha</taxon>
        <taxon>Aphidoidea</taxon>
        <taxon>Aphididae</taxon>
        <taxon>Sipha</taxon>
    </lineage>
</organism>
<evidence type="ECO:0000256" key="2">
    <source>
        <dbReference type="SAM" id="MobiDB-lite"/>
    </source>
</evidence>
<keyword evidence="3" id="KW-1185">Reference proteome</keyword>
<accession>A0A8B8F226</accession>
<protein>
    <submittedName>
        <fullName evidence="4">GRIP and coiled-coil domain-containing protein PFC0235w-like</fullName>
    </submittedName>
</protein>
<keyword evidence="1" id="KW-0175">Coiled coil</keyword>
<dbReference type="RefSeq" id="XP_025404728.1">
    <property type="nucleotide sequence ID" value="XM_025548943.1"/>
</dbReference>
<proteinExistence type="predicted"/>